<reference evidence="3 4" key="1">
    <citation type="journal article" date="2013" name="BMC Genomics">
        <title>Reconstruction of the lipid metabolism for the microalga Monoraphidium neglectum from its genome sequence reveals characteristics suitable for biofuel production.</title>
        <authorList>
            <person name="Bogen C."/>
            <person name="Al-Dilaimi A."/>
            <person name="Albersmeier A."/>
            <person name="Wichmann J."/>
            <person name="Grundmann M."/>
            <person name="Rupp O."/>
            <person name="Lauersen K.J."/>
            <person name="Blifernez-Klassen O."/>
            <person name="Kalinowski J."/>
            <person name="Goesmann A."/>
            <person name="Mussgnug J.H."/>
            <person name="Kruse O."/>
        </authorList>
    </citation>
    <scope>NUCLEOTIDE SEQUENCE [LARGE SCALE GENOMIC DNA]</scope>
    <source>
        <strain evidence="3 4">SAG 48.87</strain>
    </source>
</reference>
<dbReference type="GeneID" id="25736252"/>
<sequence length="485" mass="47908">MSLGVLVVALLSAASAVDPGDISTCSSTNGTQVPHINSARTCSSVSIISTSAKGFSAAFSSSKTDVLVSAAGACGDAVADGVGAICHGLDPGAAIVGAAQICANALAAVYSHTASGAVTAPSLKALLDPKTFTSLAPTKEGYYQACTSSCNNAQSAAEALAQGAACGATAATDGCAAVTAEVRSTVFARTFARVATDGWSKSCARGSSAALTGTTTMAASAAASFAGAISRVAAKACASCPSCRCSPLPSLPGLNFAGRWSDAFSTFAAGKVGVARALAGASSALCANGTKATANGEASGLMLAVAEMVGGAVGSTKAMAFKLGAGATACSGANLQTELEAMKEASSKVIADAGATVFGGWCPKAAAKLSNVRVLTRDVISKATSKSAAVCGGEQRPSFFGSLLPHPFGQPKDVSQRSVVVDLLTSHAPLRERFTETLTEAKKCGCPPSLCLFCKAADSVGKVAPPPAAREKSQRVQAPKQQAAP</sequence>
<gene>
    <name evidence="3" type="ORF">MNEG_3374</name>
</gene>
<dbReference type="EMBL" id="KK100642">
    <property type="protein sequence ID" value="KIZ04584.1"/>
    <property type="molecule type" value="Genomic_DNA"/>
</dbReference>
<name>A0A0D2LCY1_9CHLO</name>
<dbReference type="Proteomes" id="UP000054498">
    <property type="component" value="Unassembled WGS sequence"/>
</dbReference>
<evidence type="ECO:0000313" key="4">
    <source>
        <dbReference type="Proteomes" id="UP000054498"/>
    </source>
</evidence>
<accession>A0A0D2LCY1</accession>
<evidence type="ECO:0000256" key="2">
    <source>
        <dbReference type="SAM" id="SignalP"/>
    </source>
</evidence>
<proteinExistence type="predicted"/>
<dbReference type="KEGG" id="mng:MNEG_3374"/>
<dbReference type="AlphaFoldDB" id="A0A0D2LCY1"/>
<protein>
    <submittedName>
        <fullName evidence="3">Uncharacterized protein</fullName>
    </submittedName>
</protein>
<keyword evidence="4" id="KW-1185">Reference proteome</keyword>
<feature type="region of interest" description="Disordered" evidence="1">
    <location>
        <begin position="461"/>
        <end position="485"/>
    </location>
</feature>
<feature type="chain" id="PRO_5002246264" evidence="2">
    <location>
        <begin position="17"/>
        <end position="485"/>
    </location>
</feature>
<dbReference type="RefSeq" id="XP_013903603.1">
    <property type="nucleotide sequence ID" value="XM_014048149.1"/>
</dbReference>
<feature type="signal peptide" evidence="2">
    <location>
        <begin position="1"/>
        <end position="16"/>
    </location>
</feature>
<dbReference type="OrthoDB" id="534973at2759"/>
<organism evidence="3 4">
    <name type="scientific">Monoraphidium neglectum</name>
    <dbReference type="NCBI Taxonomy" id="145388"/>
    <lineage>
        <taxon>Eukaryota</taxon>
        <taxon>Viridiplantae</taxon>
        <taxon>Chlorophyta</taxon>
        <taxon>core chlorophytes</taxon>
        <taxon>Chlorophyceae</taxon>
        <taxon>CS clade</taxon>
        <taxon>Sphaeropleales</taxon>
        <taxon>Selenastraceae</taxon>
        <taxon>Monoraphidium</taxon>
    </lineage>
</organism>
<keyword evidence="2" id="KW-0732">Signal</keyword>
<feature type="compositionally biased region" description="Polar residues" evidence="1">
    <location>
        <begin position="475"/>
        <end position="485"/>
    </location>
</feature>
<evidence type="ECO:0000313" key="3">
    <source>
        <dbReference type="EMBL" id="KIZ04584.1"/>
    </source>
</evidence>
<evidence type="ECO:0000256" key="1">
    <source>
        <dbReference type="SAM" id="MobiDB-lite"/>
    </source>
</evidence>